<dbReference type="STRING" id="545695.TREAZ_1602"/>
<dbReference type="KEGG" id="taz:TREAZ_1602"/>
<dbReference type="Proteomes" id="UP000009222">
    <property type="component" value="Chromosome"/>
</dbReference>
<protein>
    <submittedName>
        <fullName evidence="1">Uncharacterized protein</fullName>
    </submittedName>
</protein>
<sequence length="196" mass="21453">MSSPTRSLLTLILLIALLVSVTFCTSRETLEDPPIITSATYQHTLYNGQPQPIEARAAKEVPPFVITYFNSEADLLSNTGGTAEVPSEVGAYYVRIERPAGKGYKAGKPIKVEYYIQKTFVPIEAEAIQEFDYDGNPKAAVVKSSVTLVITYYAETAPELALPGPPVQRGRYRAAITYPGDGRYMGASRDIELVIN</sequence>
<dbReference type="InParanoid" id="F5YDF1"/>
<gene>
    <name evidence="1" type="ordered locus">TREAZ_1602</name>
</gene>
<dbReference type="HOGENOM" id="CLU_1266414_0_0_12"/>
<evidence type="ECO:0000313" key="1">
    <source>
        <dbReference type="EMBL" id="AEF82513.1"/>
    </source>
</evidence>
<organism evidence="1 2">
    <name type="scientific">Leadbettera azotonutricia (strain ATCC BAA-888 / DSM 13862 / ZAS-9)</name>
    <name type="common">Treponema azotonutricium</name>
    <dbReference type="NCBI Taxonomy" id="545695"/>
    <lineage>
        <taxon>Bacteria</taxon>
        <taxon>Pseudomonadati</taxon>
        <taxon>Spirochaetota</taxon>
        <taxon>Spirochaetia</taxon>
        <taxon>Spirochaetales</taxon>
        <taxon>Breznakiellaceae</taxon>
        <taxon>Leadbettera</taxon>
    </lineage>
</organism>
<name>F5YDF1_LEAAZ</name>
<proteinExistence type="predicted"/>
<keyword evidence="2" id="KW-1185">Reference proteome</keyword>
<dbReference type="AlphaFoldDB" id="F5YDF1"/>
<dbReference type="EMBL" id="CP001841">
    <property type="protein sequence ID" value="AEF82513.1"/>
    <property type="molecule type" value="Genomic_DNA"/>
</dbReference>
<reference evidence="1 2" key="2">
    <citation type="journal article" date="2011" name="ISME J.">
        <title>RNA-seq reveals cooperative metabolic interactions between two termite-gut spirochete species in co-culture.</title>
        <authorList>
            <person name="Rosenthal A.Z."/>
            <person name="Matson E.G."/>
            <person name="Eldar A."/>
            <person name="Leadbetter J.R."/>
        </authorList>
    </citation>
    <scope>NUCLEOTIDE SEQUENCE [LARGE SCALE GENOMIC DNA]</scope>
    <source>
        <strain evidence="2">ATCC BAA-888 / DSM 13862 / ZAS-9</strain>
    </source>
</reference>
<accession>F5YDF1</accession>
<dbReference type="RefSeq" id="WP_015710416.1">
    <property type="nucleotide sequence ID" value="NC_015577.1"/>
</dbReference>
<evidence type="ECO:0000313" key="2">
    <source>
        <dbReference type="Proteomes" id="UP000009222"/>
    </source>
</evidence>
<reference evidence="2" key="1">
    <citation type="submission" date="2009-12" db="EMBL/GenBank/DDBJ databases">
        <title>Complete sequence of Treponema azotonutricium strain ZAS-9.</title>
        <authorList>
            <person name="Tetu S.G."/>
            <person name="Matson E."/>
            <person name="Ren Q."/>
            <person name="Seshadri R."/>
            <person name="Elbourne L."/>
            <person name="Hassan K.A."/>
            <person name="Durkin A."/>
            <person name="Radune D."/>
            <person name="Mohamoud Y."/>
            <person name="Shay R."/>
            <person name="Jin S."/>
            <person name="Zhang X."/>
            <person name="Lucey K."/>
            <person name="Ballor N.R."/>
            <person name="Ottesen E."/>
            <person name="Rosenthal R."/>
            <person name="Allen A."/>
            <person name="Leadbetter J.R."/>
            <person name="Paulsen I.T."/>
        </authorList>
    </citation>
    <scope>NUCLEOTIDE SEQUENCE [LARGE SCALE GENOMIC DNA]</scope>
    <source>
        <strain evidence="2">ATCC BAA-888 / DSM 13862 / ZAS-9</strain>
    </source>
</reference>